<gene>
    <name evidence="5" type="ORF">PMAYCL1PPCAC_24400</name>
</gene>
<comment type="caution">
    <text evidence="5">The sequence shown here is derived from an EMBL/GenBank/DDBJ whole genome shotgun (WGS) entry which is preliminary data.</text>
</comment>
<protein>
    <submittedName>
        <fullName evidence="5">Uncharacterized protein</fullName>
    </submittedName>
</protein>
<keyword evidence="2 3" id="KW-0175">Coiled coil</keyword>
<dbReference type="PANTHER" id="PTHR21682">
    <property type="entry name" value="COILED-COIL DOMAIN-CONTAINING PROTEIN 149"/>
    <property type="match status" value="1"/>
</dbReference>
<feature type="compositionally biased region" description="Polar residues" evidence="4">
    <location>
        <begin position="162"/>
        <end position="174"/>
    </location>
</feature>
<evidence type="ECO:0000256" key="4">
    <source>
        <dbReference type="SAM" id="MobiDB-lite"/>
    </source>
</evidence>
<feature type="compositionally biased region" description="Basic and acidic residues" evidence="4">
    <location>
        <begin position="400"/>
        <end position="409"/>
    </location>
</feature>
<evidence type="ECO:0000256" key="3">
    <source>
        <dbReference type="SAM" id="Coils"/>
    </source>
</evidence>
<dbReference type="EMBL" id="BTRK01000005">
    <property type="protein sequence ID" value="GMR54205.1"/>
    <property type="molecule type" value="Genomic_DNA"/>
</dbReference>
<feature type="region of interest" description="Disordered" evidence="4">
    <location>
        <begin position="376"/>
        <end position="409"/>
    </location>
</feature>
<organism evidence="5 6">
    <name type="scientific">Pristionchus mayeri</name>
    <dbReference type="NCBI Taxonomy" id="1317129"/>
    <lineage>
        <taxon>Eukaryota</taxon>
        <taxon>Metazoa</taxon>
        <taxon>Ecdysozoa</taxon>
        <taxon>Nematoda</taxon>
        <taxon>Chromadorea</taxon>
        <taxon>Rhabditida</taxon>
        <taxon>Rhabditina</taxon>
        <taxon>Diplogasteromorpha</taxon>
        <taxon>Diplogasteroidea</taxon>
        <taxon>Neodiplogasteridae</taxon>
        <taxon>Pristionchus</taxon>
    </lineage>
</organism>
<proteinExistence type="inferred from homology"/>
<evidence type="ECO:0000313" key="6">
    <source>
        <dbReference type="Proteomes" id="UP001328107"/>
    </source>
</evidence>
<feature type="compositionally biased region" description="Basic and acidic residues" evidence="4">
    <location>
        <begin position="271"/>
        <end position="290"/>
    </location>
</feature>
<accession>A0AAN5D1P1</accession>
<evidence type="ECO:0000256" key="2">
    <source>
        <dbReference type="ARBA" id="ARBA00023054"/>
    </source>
</evidence>
<comment type="similarity">
    <text evidence="1">Belongs to the CCDC149 family.</text>
</comment>
<evidence type="ECO:0000313" key="5">
    <source>
        <dbReference type="EMBL" id="GMR54205.1"/>
    </source>
</evidence>
<dbReference type="Gene3D" id="1.20.1170.10">
    <property type="match status" value="1"/>
</dbReference>
<evidence type="ECO:0000256" key="1">
    <source>
        <dbReference type="ARBA" id="ARBA00005872"/>
    </source>
</evidence>
<dbReference type="AlphaFoldDB" id="A0AAN5D1P1"/>
<feature type="region of interest" description="Disordered" evidence="4">
    <location>
        <begin position="146"/>
        <end position="174"/>
    </location>
</feature>
<keyword evidence="6" id="KW-1185">Reference proteome</keyword>
<dbReference type="InterPro" id="IPR019179">
    <property type="entry name" value="CC149"/>
</dbReference>
<dbReference type="Proteomes" id="UP001328107">
    <property type="component" value="Unassembled WGS sequence"/>
</dbReference>
<feature type="coiled-coil region" evidence="3">
    <location>
        <begin position="47"/>
        <end position="141"/>
    </location>
</feature>
<dbReference type="Pfam" id="PF09789">
    <property type="entry name" value="CC149"/>
    <property type="match status" value="1"/>
</dbReference>
<feature type="region of interest" description="Disordered" evidence="4">
    <location>
        <begin position="271"/>
        <end position="295"/>
    </location>
</feature>
<dbReference type="PANTHER" id="PTHR21682:SF2">
    <property type="entry name" value="COILED-COIL DOMAIN-CONTAINING PROTEIN 149"/>
    <property type="match status" value="1"/>
</dbReference>
<sequence length="409" mass="46445">MNGFSLYSPQARTHSEDDFREMVDQVQILQGKLTAKTEALLRVGKDLEEAGSERKAWKEEKENYESNLKRIEKELAKSQQTIDRLKSSHAAEKSELEARIAKAELRLKSTDSDSSHLRAEIRELQKDCKIYRQKLAKVEVLRMASEDGGDVFSPGPSEGGRVTSSSRETRGSLQEQRLEDFEKLNHEHRQLEADFQTLLTLKEESIQEKDIMAKKIDRLQTELSYLLNGDTRRIADDLDDVLAENRFLKAQLNSAQEESDSMKATLSKYRKMAEDSDNKRMKARDRKPSEEDGLGDKSSVAVINMKQSTVVGVLYIDLITSVREMVSSHSIDLDESDYRAITTILLDSCNDKQMALAHQRKTNKILGARLAEVESKLQKMESNRSPGRSNPFLLSPLSPQRDEPSPDQP</sequence>
<name>A0AAN5D1P1_9BILA</name>
<reference evidence="6" key="1">
    <citation type="submission" date="2022-10" db="EMBL/GenBank/DDBJ databases">
        <title>Genome assembly of Pristionchus species.</title>
        <authorList>
            <person name="Yoshida K."/>
            <person name="Sommer R.J."/>
        </authorList>
    </citation>
    <scope>NUCLEOTIDE SEQUENCE [LARGE SCALE GENOMIC DNA]</scope>
    <source>
        <strain evidence="6">RS5460</strain>
    </source>
</reference>